<dbReference type="SUPFAM" id="SSF48317">
    <property type="entry name" value="Acid phosphatase/Vanadium-dependent haloperoxidase"/>
    <property type="match status" value="1"/>
</dbReference>
<dbReference type="PANTHER" id="PTHR14969">
    <property type="entry name" value="SPHINGOSINE-1-PHOSPHATE PHOSPHOHYDROLASE"/>
    <property type="match status" value="1"/>
</dbReference>
<evidence type="ECO:0000313" key="4">
    <source>
        <dbReference type="Proteomes" id="UP000315289"/>
    </source>
</evidence>
<dbReference type="CDD" id="cd01610">
    <property type="entry name" value="PAP2_like"/>
    <property type="match status" value="1"/>
</dbReference>
<dbReference type="InterPro" id="IPR036938">
    <property type="entry name" value="PAP2/HPO_sf"/>
</dbReference>
<sequence>MSPRTQLSNNFLLDSDNTLFLIINNSHYQFLNQFMMYLTLYGREVFWVLVILFLLIFGKENGRKTTMFILVTMIILVPIGMMAKEIIERLRPIVPEADFLMLADSEYSFPSGHALMVSAGATITLILFRDSRKELAISVLLVVEAALVCFSRVYVGGHYPLDVLGGILLGVGISFVFIWKEKWLKMLYLRINNKFFKVKI</sequence>
<comment type="caution">
    <text evidence="3">The sequence shown here is derived from an EMBL/GenBank/DDBJ whole genome shotgun (WGS) entry which is preliminary data.</text>
</comment>
<dbReference type="GO" id="GO:0042392">
    <property type="term" value="F:sphingosine-1-phosphate phosphatase activity"/>
    <property type="evidence" value="ECO:0007669"/>
    <property type="project" value="TreeGrafter"/>
</dbReference>
<feature type="transmembrane region" description="Helical" evidence="1">
    <location>
        <begin position="68"/>
        <end position="87"/>
    </location>
</feature>
<feature type="transmembrane region" description="Helical" evidence="1">
    <location>
        <begin position="34"/>
        <end position="56"/>
    </location>
</feature>
<keyword evidence="1" id="KW-1133">Transmembrane helix</keyword>
<gene>
    <name evidence="3" type="ORF">NARC_10208</name>
</gene>
<proteinExistence type="predicted"/>
<organism evidence="3 4">
    <name type="scientific">Candidatus Nitrosocosmicus arcticus</name>
    <dbReference type="NCBI Taxonomy" id="2035267"/>
    <lineage>
        <taxon>Archaea</taxon>
        <taxon>Nitrososphaerota</taxon>
        <taxon>Nitrososphaeria</taxon>
        <taxon>Nitrososphaerales</taxon>
        <taxon>Nitrososphaeraceae</taxon>
        <taxon>Candidatus Nitrosocosmicus</taxon>
    </lineage>
</organism>
<feature type="domain" description="Phosphatidic acid phosphatase type 2/haloperoxidase" evidence="2">
    <location>
        <begin position="66"/>
        <end position="178"/>
    </location>
</feature>
<keyword evidence="3" id="KW-0378">Hydrolase</keyword>
<dbReference type="Gene3D" id="1.20.144.10">
    <property type="entry name" value="Phosphatidic acid phosphatase type 2/haloperoxidase"/>
    <property type="match status" value="1"/>
</dbReference>
<feature type="transmembrane region" description="Helical" evidence="1">
    <location>
        <begin position="135"/>
        <end position="155"/>
    </location>
</feature>
<keyword evidence="1" id="KW-0812">Transmembrane</keyword>
<accession>A0A557SYW6</accession>
<feature type="transmembrane region" description="Helical" evidence="1">
    <location>
        <begin position="161"/>
        <end position="179"/>
    </location>
</feature>
<feature type="transmembrane region" description="Helical" evidence="1">
    <location>
        <begin position="107"/>
        <end position="128"/>
    </location>
</feature>
<dbReference type="EC" id="3.6.1.27" evidence="3"/>
<dbReference type="Proteomes" id="UP000315289">
    <property type="component" value="Unassembled WGS sequence"/>
</dbReference>
<dbReference type="PANTHER" id="PTHR14969:SF13">
    <property type="entry name" value="AT30094P"/>
    <property type="match status" value="1"/>
</dbReference>
<dbReference type="InterPro" id="IPR000326">
    <property type="entry name" value="PAP2/HPO"/>
</dbReference>
<dbReference type="Pfam" id="PF01569">
    <property type="entry name" value="PAP2"/>
    <property type="match status" value="1"/>
</dbReference>
<evidence type="ECO:0000313" key="3">
    <source>
        <dbReference type="EMBL" id="TVP41802.1"/>
    </source>
</evidence>
<keyword evidence="4" id="KW-1185">Reference proteome</keyword>
<evidence type="ECO:0000259" key="2">
    <source>
        <dbReference type="SMART" id="SM00014"/>
    </source>
</evidence>
<protein>
    <submittedName>
        <fullName evidence="3">Undecaprenyl-diphosphatase</fullName>
        <ecNumber evidence="3">3.6.1.27</ecNumber>
    </submittedName>
</protein>
<keyword evidence="1" id="KW-0472">Membrane</keyword>
<dbReference type="SMART" id="SM00014">
    <property type="entry name" value="acidPPc"/>
    <property type="match status" value="1"/>
</dbReference>
<dbReference type="AlphaFoldDB" id="A0A557SYW6"/>
<dbReference type="GO" id="GO:0050380">
    <property type="term" value="F:undecaprenyl-diphosphatase activity"/>
    <property type="evidence" value="ECO:0007669"/>
    <property type="project" value="UniProtKB-EC"/>
</dbReference>
<reference evidence="3 4" key="1">
    <citation type="journal article" date="2019" name="Front. Microbiol.">
        <title>Ammonia Oxidation by the Arctic Terrestrial Thaumarchaeote Candidatus Nitrosocosmicus arcticus Is Stimulated by Increasing Temperatures.</title>
        <authorList>
            <person name="Alves R.J.E."/>
            <person name="Kerou M."/>
            <person name="Zappe A."/>
            <person name="Bittner R."/>
            <person name="Abby S.S."/>
            <person name="Schmidt H.A."/>
            <person name="Pfeifer K."/>
            <person name="Schleper C."/>
        </authorList>
    </citation>
    <scope>NUCLEOTIDE SEQUENCE [LARGE SCALE GENOMIC DNA]</scope>
    <source>
        <strain evidence="3 4">Kfb</strain>
    </source>
</reference>
<evidence type="ECO:0000256" key="1">
    <source>
        <dbReference type="SAM" id="Phobius"/>
    </source>
</evidence>
<dbReference type="EMBL" id="VOAH01000001">
    <property type="protein sequence ID" value="TVP41802.1"/>
    <property type="molecule type" value="Genomic_DNA"/>
</dbReference>
<name>A0A557SYW6_9ARCH</name>